<dbReference type="InterPro" id="IPR045275">
    <property type="entry name" value="MscS_archaea/bacteria_type"/>
</dbReference>
<keyword evidence="4 7" id="KW-0812">Transmembrane</keyword>
<dbReference type="Pfam" id="PF05552">
    <property type="entry name" value="MS_channel_1st_1"/>
    <property type="match status" value="1"/>
</dbReference>
<dbReference type="EMBL" id="JBHRYQ010000001">
    <property type="protein sequence ID" value="MFC3812299.1"/>
    <property type="molecule type" value="Genomic_DNA"/>
</dbReference>
<evidence type="ECO:0000256" key="6">
    <source>
        <dbReference type="ARBA" id="ARBA00023136"/>
    </source>
</evidence>
<feature type="domain" description="Mechanosensitive ion channel MscS" evidence="8">
    <location>
        <begin position="103"/>
        <end position="167"/>
    </location>
</feature>
<evidence type="ECO:0000256" key="1">
    <source>
        <dbReference type="ARBA" id="ARBA00004651"/>
    </source>
</evidence>
<dbReference type="PANTHER" id="PTHR30221">
    <property type="entry name" value="SMALL-CONDUCTANCE MECHANOSENSITIVE CHANNEL"/>
    <property type="match status" value="1"/>
</dbReference>
<comment type="caution">
    <text evidence="10">The sequence shown here is derived from an EMBL/GenBank/DDBJ whole genome shotgun (WGS) entry which is preliminary data.</text>
</comment>
<comment type="subcellular location">
    <subcellularLocation>
        <location evidence="1">Cell membrane</location>
        <topology evidence="1">Multi-pass membrane protein</topology>
    </subcellularLocation>
</comment>
<feature type="transmembrane region" description="Helical" evidence="7">
    <location>
        <begin position="12"/>
        <end position="33"/>
    </location>
</feature>
<protein>
    <submittedName>
        <fullName evidence="10">Mechanosensitive ion channel family protein</fullName>
    </submittedName>
</protein>
<comment type="similarity">
    <text evidence="2">Belongs to the MscS (TC 1.A.23) family.</text>
</comment>
<accession>A0ABV7Z0A4</accession>
<dbReference type="RefSeq" id="WP_379839164.1">
    <property type="nucleotide sequence ID" value="NZ_JBHRYQ010000001.1"/>
</dbReference>
<dbReference type="SUPFAM" id="SSF50182">
    <property type="entry name" value="Sm-like ribonucleoproteins"/>
    <property type="match status" value="1"/>
</dbReference>
<dbReference type="InterPro" id="IPR008910">
    <property type="entry name" value="MSC_TM_helix"/>
</dbReference>
<evidence type="ECO:0000259" key="8">
    <source>
        <dbReference type="Pfam" id="PF00924"/>
    </source>
</evidence>
<dbReference type="Gene3D" id="2.30.30.60">
    <property type="match status" value="1"/>
</dbReference>
<keyword evidence="5 7" id="KW-1133">Transmembrane helix</keyword>
<dbReference type="Proteomes" id="UP001595616">
    <property type="component" value="Unassembled WGS sequence"/>
</dbReference>
<sequence length="267" mass="29776">MQKYIDQIIELAIQYAPKVLLALITLVVGFWIIKRIVKLLKKTLEKYDIDPTIEPFLVSLASVGLKILLVFSVAGMFGVETTSFIAVMSALALSVGLALQGSLGHFASGVLLLIFKPYKVGDVVEISGKTGEVESIQIFNTVLKTFDNKRIIIPNGVVTSDTITNITGQTTRRVDIVFGIGYTSSIDKARETILAVAAKNDLFHLDPKPEVFVKELADNSVNLVFRAWTESEHYWTLFFFMQEHVKKAFDAENIEIPFPQRTVHLVK</sequence>
<evidence type="ECO:0000259" key="9">
    <source>
        <dbReference type="Pfam" id="PF21082"/>
    </source>
</evidence>
<evidence type="ECO:0000256" key="5">
    <source>
        <dbReference type="ARBA" id="ARBA00022989"/>
    </source>
</evidence>
<reference evidence="11" key="1">
    <citation type="journal article" date="2019" name="Int. J. Syst. Evol. Microbiol.">
        <title>The Global Catalogue of Microorganisms (GCM) 10K type strain sequencing project: providing services to taxonomists for standard genome sequencing and annotation.</title>
        <authorList>
            <consortium name="The Broad Institute Genomics Platform"/>
            <consortium name="The Broad Institute Genome Sequencing Center for Infectious Disease"/>
            <person name="Wu L."/>
            <person name="Ma J."/>
        </authorList>
    </citation>
    <scope>NUCLEOTIDE SEQUENCE [LARGE SCALE GENOMIC DNA]</scope>
    <source>
        <strain evidence="11">CECT 7956</strain>
    </source>
</reference>
<keyword evidence="3" id="KW-1003">Cell membrane</keyword>
<keyword evidence="6 7" id="KW-0472">Membrane</keyword>
<dbReference type="InterPro" id="IPR006685">
    <property type="entry name" value="MscS_channel_2nd"/>
</dbReference>
<dbReference type="InterPro" id="IPR023408">
    <property type="entry name" value="MscS_beta-dom_sf"/>
</dbReference>
<evidence type="ECO:0000313" key="11">
    <source>
        <dbReference type="Proteomes" id="UP001595616"/>
    </source>
</evidence>
<name>A0ABV7Z0A4_9BACT</name>
<evidence type="ECO:0000256" key="4">
    <source>
        <dbReference type="ARBA" id="ARBA00022692"/>
    </source>
</evidence>
<dbReference type="InterPro" id="IPR011014">
    <property type="entry name" value="MscS_channel_TM-2"/>
</dbReference>
<feature type="transmembrane region" description="Helical" evidence="7">
    <location>
        <begin position="84"/>
        <end position="115"/>
    </location>
</feature>
<evidence type="ECO:0000256" key="2">
    <source>
        <dbReference type="ARBA" id="ARBA00008017"/>
    </source>
</evidence>
<evidence type="ECO:0000256" key="7">
    <source>
        <dbReference type="SAM" id="Phobius"/>
    </source>
</evidence>
<dbReference type="InterPro" id="IPR011066">
    <property type="entry name" value="MscS_channel_C_sf"/>
</dbReference>
<evidence type="ECO:0000256" key="3">
    <source>
        <dbReference type="ARBA" id="ARBA00022475"/>
    </source>
</evidence>
<dbReference type="PANTHER" id="PTHR30221:SF1">
    <property type="entry name" value="SMALL-CONDUCTANCE MECHANOSENSITIVE CHANNEL"/>
    <property type="match status" value="1"/>
</dbReference>
<gene>
    <name evidence="10" type="ORF">ACFOOI_16675</name>
</gene>
<dbReference type="SUPFAM" id="SSF82861">
    <property type="entry name" value="Mechanosensitive channel protein MscS (YggB), transmembrane region"/>
    <property type="match status" value="1"/>
</dbReference>
<organism evidence="10 11">
    <name type="scientific">Lacihabitans lacunae</name>
    <dbReference type="NCBI Taxonomy" id="1028214"/>
    <lineage>
        <taxon>Bacteria</taxon>
        <taxon>Pseudomonadati</taxon>
        <taxon>Bacteroidota</taxon>
        <taxon>Cytophagia</taxon>
        <taxon>Cytophagales</taxon>
        <taxon>Leadbetterellaceae</taxon>
        <taxon>Lacihabitans</taxon>
    </lineage>
</organism>
<dbReference type="Pfam" id="PF00924">
    <property type="entry name" value="MS_channel_2nd"/>
    <property type="match status" value="1"/>
</dbReference>
<proteinExistence type="inferred from homology"/>
<dbReference type="SUPFAM" id="SSF82689">
    <property type="entry name" value="Mechanosensitive channel protein MscS (YggB), C-terminal domain"/>
    <property type="match status" value="1"/>
</dbReference>
<evidence type="ECO:0000313" key="10">
    <source>
        <dbReference type="EMBL" id="MFC3812299.1"/>
    </source>
</evidence>
<dbReference type="InterPro" id="IPR049278">
    <property type="entry name" value="MS_channel_C"/>
</dbReference>
<dbReference type="InterPro" id="IPR010920">
    <property type="entry name" value="LSM_dom_sf"/>
</dbReference>
<feature type="transmembrane region" description="Helical" evidence="7">
    <location>
        <begin position="53"/>
        <end position="78"/>
    </location>
</feature>
<feature type="domain" description="Mechanosensitive ion channel MscS C-terminal" evidence="9">
    <location>
        <begin position="174"/>
        <end position="256"/>
    </location>
</feature>
<keyword evidence="11" id="KW-1185">Reference proteome</keyword>
<dbReference type="Pfam" id="PF21082">
    <property type="entry name" value="MS_channel_3rd"/>
    <property type="match status" value="1"/>
</dbReference>
<dbReference type="Gene3D" id="1.10.287.1260">
    <property type="match status" value="1"/>
</dbReference>
<dbReference type="Gene3D" id="3.30.70.100">
    <property type="match status" value="1"/>
</dbReference>